<dbReference type="PANTHER" id="PTHR38035:SF1">
    <property type="entry name" value="ANCILLARY SECYEG TRANSLOCON SUBUNIT"/>
    <property type="match status" value="1"/>
</dbReference>
<dbReference type="PANTHER" id="PTHR38035">
    <property type="entry name" value="UPF0070 PROTEIN YFGM"/>
    <property type="match status" value="1"/>
</dbReference>
<keyword evidence="6" id="KW-0143">Chaperone</keyword>
<keyword evidence="3" id="KW-0812">Transmembrane</keyword>
<comment type="similarity">
    <text evidence="7">Belongs to the YfgM family.</text>
</comment>
<dbReference type="PIRSF" id="PIRSF006170">
    <property type="entry name" value="YfgM"/>
    <property type="match status" value="1"/>
</dbReference>
<keyword evidence="5" id="KW-0472">Membrane</keyword>
<dbReference type="GO" id="GO:0005886">
    <property type="term" value="C:plasma membrane"/>
    <property type="evidence" value="ECO:0007669"/>
    <property type="project" value="UniProtKB-SubCell"/>
</dbReference>
<evidence type="ECO:0000256" key="8">
    <source>
        <dbReference type="ARBA" id="ARBA00024235"/>
    </source>
</evidence>
<accession>A0A2T4CTY4</accession>
<keyword evidence="2" id="KW-1003">Cell membrane</keyword>
<evidence type="ECO:0000256" key="4">
    <source>
        <dbReference type="ARBA" id="ARBA00022989"/>
    </source>
</evidence>
<proteinExistence type="inferred from homology"/>
<dbReference type="Pfam" id="PF09976">
    <property type="entry name" value="TPR_21"/>
    <property type="match status" value="1"/>
</dbReference>
<evidence type="ECO:0000256" key="3">
    <source>
        <dbReference type="ARBA" id="ARBA00022692"/>
    </source>
</evidence>
<sequence length="204" mass="21739">METEDQQVERIKDFWNEHGKGIVAGLVIGFALFYGWRYYDAQTIAKQEAASEAYSEVLARLASADETAIADAQKFVNEQAGTSYGNIAALELAQQAVNKGDLATAVSALQMVRDNTQGAMNAVATVRQARVLIAQDQYDMAITALQSIESVAGFAGIAAELRGDALLAKGDSAAARAAYEDALTVVDYNSPLAEIKLKSIPAES</sequence>
<comment type="caution">
    <text evidence="9">The sequence shown here is derived from an EMBL/GenBank/DDBJ whole genome shotgun (WGS) entry which is preliminary data.</text>
</comment>
<dbReference type="InterPro" id="IPR011990">
    <property type="entry name" value="TPR-like_helical_dom_sf"/>
</dbReference>
<organism evidence="9 10">
    <name type="scientific">Pseudidiomarina aestuarii</name>
    <dbReference type="NCBI Taxonomy" id="624146"/>
    <lineage>
        <taxon>Bacteria</taxon>
        <taxon>Pseudomonadati</taxon>
        <taxon>Pseudomonadota</taxon>
        <taxon>Gammaproteobacteria</taxon>
        <taxon>Alteromonadales</taxon>
        <taxon>Idiomarinaceae</taxon>
        <taxon>Pseudidiomarina</taxon>
    </lineage>
</organism>
<dbReference type="Proteomes" id="UP000241514">
    <property type="component" value="Unassembled WGS sequence"/>
</dbReference>
<reference evidence="9 10" key="1">
    <citation type="submission" date="2018-03" db="EMBL/GenBank/DDBJ databases">
        <title>Cross-interface Injection: A General Nanoliter Liquid Handling Method Applied to Single Cells Genome Amplification Automated Nanoliter Liquid Handling Applied to Single Cell Multiple Displacement Amplification.</title>
        <authorList>
            <person name="Yun J."/>
            <person name="Xu P."/>
            <person name="Xu J."/>
            <person name="Dai X."/>
            <person name="Wang Y."/>
            <person name="Zheng X."/>
            <person name="Cao C."/>
            <person name="Yi Q."/>
            <person name="Zhu Y."/>
            <person name="Wang L."/>
            <person name="Dong Z."/>
            <person name="Huang Y."/>
            <person name="Huang L."/>
            <person name="Du W."/>
        </authorList>
    </citation>
    <scope>NUCLEOTIDE SEQUENCE [LARGE SCALE GENOMIC DNA]</scope>
    <source>
        <strain evidence="9 10">A9-4</strain>
    </source>
</reference>
<evidence type="ECO:0000313" key="9">
    <source>
        <dbReference type="EMBL" id="PTB88750.1"/>
    </source>
</evidence>
<dbReference type="EMBL" id="PYVG01000035">
    <property type="protein sequence ID" value="PTB88750.1"/>
    <property type="molecule type" value="Genomic_DNA"/>
</dbReference>
<dbReference type="InterPro" id="IPR026039">
    <property type="entry name" value="YfgM"/>
</dbReference>
<evidence type="ECO:0000256" key="7">
    <source>
        <dbReference type="ARBA" id="ARBA00024197"/>
    </source>
</evidence>
<name>A0A2T4CTY4_9GAMM</name>
<dbReference type="GO" id="GO:0044877">
    <property type="term" value="F:protein-containing complex binding"/>
    <property type="evidence" value="ECO:0007669"/>
    <property type="project" value="InterPro"/>
</dbReference>
<dbReference type="InterPro" id="IPR018704">
    <property type="entry name" value="SecYEG/CpoB_TPR"/>
</dbReference>
<evidence type="ECO:0000313" key="10">
    <source>
        <dbReference type="Proteomes" id="UP000241514"/>
    </source>
</evidence>
<dbReference type="SUPFAM" id="SSF48452">
    <property type="entry name" value="TPR-like"/>
    <property type="match status" value="1"/>
</dbReference>
<evidence type="ECO:0000256" key="2">
    <source>
        <dbReference type="ARBA" id="ARBA00022475"/>
    </source>
</evidence>
<gene>
    <name evidence="9" type="ORF">C9928_05635</name>
</gene>
<comment type="subcellular location">
    <subcellularLocation>
        <location evidence="1">Cell membrane</location>
        <topology evidence="1">Single-pass type II membrane protein</topology>
    </subcellularLocation>
</comment>
<evidence type="ECO:0000256" key="6">
    <source>
        <dbReference type="ARBA" id="ARBA00023186"/>
    </source>
</evidence>
<evidence type="ECO:0000256" key="1">
    <source>
        <dbReference type="ARBA" id="ARBA00004401"/>
    </source>
</evidence>
<keyword evidence="4" id="KW-1133">Transmembrane helix</keyword>
<evidence type="ECO:0000256" key="5">
    <source>
        <dbReference type="ARBA" id="ARBA00023136"/>
    </source>
</evidence>
<protein>
    <recommendedName>
        <fullName evidence="8">Ancillary SecYEG translocon subunit</fullName>
    </recommendedName>
</protein>
<dbReference type="AlphaFoldDB" id="A0A2T4CTY4"/>
<dbReference type="Gene3D" id="1.25.40.10">
    <property type="entry name" value="Tetratricopeptide repeat domain"/>
    <property type="match status" value="1"/>
</dbReference>